<dbReference type="Proteomes" id="UP000654075">
    <property type="component" value="Unassembled WGS sequence"/>
</dbReference>
<keyword evidence="7" id="KW-0472">Membrane</keyword>
<gene>
    <name evidence="8" type="ORF">PGLA1383_LOCUS9564</name>
</gene>
<reference evidence="8" key="1">
    <citation type="submission" date="2021-02" db="EMBL/GenBank/DDBJ databases">
        <authorList>
            <person name="Dougan E. K."/>
            <person name="Rhodes N."/>
            <person name="Thang M."/>
            <person name="Chan C."/>
        </authorList>
    </citation>
    <scope>NUCLEOTIDE SEQUENCE</scope>
</reference>
<keyword evidence="5" id="KW-0460">Magnesium</keyword>
<dbReference type="InterPro" id="IPR006544">
    <property type="entry name" value="P-type_TPase_V"/>
</dbReference>
<dbReference type="AlphaFoldDB" id="A0A813DU87"/>
<dbReference type="PANTHER" id="PTHR45630:SF7">
    <property type="entry name" value="ENDOPLASMIC RETICULUM TRANSMEMBRANE HELIX TRANSLOCASE"/>
    <property type="match status" value="1"/>
</dbReference>
<feature type="non-terminal residue" evidence="8">
    <location>
        <position position="1"/>
    </location>
</feature>
<proteinExistence type="predicted"/>
<feature type="transmembrane region" description="Helical" evidence="7">
    <location>
        <begin position="37"/>
        <end position="55"/>
    </location>
</feature>
<keyword evidence="9" id="KW-1185">Reference proteome</keyword>
<dbReference type="GO" id="GO:0006874">
    <property type="term" value="P:intracellular calcium ion homeostasis"/>
    <property type="evidence" value="ECO:0007669"/>
    <property type="project" value="TreeGrafter"/>
</dbReference>
<accession>A0A813DU87</accession>
<comment type="caution">
    <text evidence="8">The sequence shown here is derived from an EMBL/GenBank/DDBJ whole genome shotgun (WGS) entry which is preliminary data.</text>
</comment>
<evidence type="ECO:0000256" key="7">
    <source>
        <dbReference type="SAM" id="Phobius"/>
    </source>
</evidence>
<evidence type="ECO:0000313" key="8">
    <source>
        <dbReference type="EMBL" id="CAE8590852.1"/>
    </source>
</evidence>
<name>A0A813DU87_POLGL</name>
<keyword evidence="7" id="KW-1133">Transmembrane helix</keyword>
<dbReference type="PANTHER" id="PTHR45630">
    <property type="entry name" value="CATION-TRANSPORTING ATPASE-RELATED"/>
    <property type="match status" value="1"/>
</dbReference>
<protein>
    <recommendedName>
        <fullName evidence="10">Copper transporter</fullName>
    </recommendedName>
</protein>
<evidence type="ECO:0000256" key="1">
    <source>
        <dbReference type="ARBA" id="ARBA00004141"/>
    </source>
</evidence>
<organism evidence="8 9">
    <name type="scientific">Polarella glacialis</name>
    <name type="common">Dinoflagellate</name>
    <dbReference type="NCBI Taxonomy" id="89957"/>
    <lineage>
        <taxon>Eukaryota</taxon>
        <taxon>Sar</taxon>
        <taxon>Alveolata</taxon>
        <taxon>Dinophyceae</taxon>
        <taxon>Suessiales</taxon>
        <taxon>Suessiaceae</taxon>
        <taxon>Polarella</taxon>
    </lineage>
</organism>
<evidence type="ECO:0000256" key="3">
    <source>
        <dbReference type="ARBA" id="ARBA00022741"/>
    </source>
</evidence>
<comment type="subcellular location">
    <subcellularLocation>
        <location evidence="1">Membrane</location>
        <topology evidence="1">Multi-pass membrane protein</topology>
    </subcellularLocation>
</comment>
<evidence type="ECO:0000256" key="6">
    <source>
        <dbReference type="ARBA" id="ARBA00022967"/>
    </source>
</evidence>
<keyword evidence="3" id="KW-0547">Nucleotide-binding</keyword>
<keyword evidence="6" id="KW-1278">Translocase</keyword>
<evidence type="ECO:0000256" key="2">
    <source>
        <dbReference type="ARBA" id="ARBA00022723"/>
    </source>
</evidence>
<evidence type="ECO:0000256" key="4">
    <source>
        <dbReference type="ARBA" id="ARBA00022840"/>
    </source>
</evidence>
<dbReference type="GO" id="GO:0019829">
    <property type="term" value="F:ATPase-coupled monoatomic cation transmembrane transporter activity"/>
    <property type="evidence" value="ECO:0007669"/>
    <property type="project" value="TreeGrafter"/>
</dbReference>
<keyword evidence="7" id="KW-0812">Transmembrane</keyword>
<dbReference type="GO" id="GO:0015662">
    <property type="term" value="F:P-type ion transporter activity"/>
    <property type="evidence" value="ECO:0007669"/>
    <property type="project" value="TreeGrafter"/>
</dbReference>
<dbReference type="EMBL" id="CAJNNV010004513">
    <property type="protein sequence ID" value="CAE8590852.1"/>
    <property type="molecule type" value="Genomic_DNA"/>
</dbReference>
<dbReference type="OrthoDB" id="48943at2759"/>
<dbReference type="GO" id="GO:0046872">
    <property type="term" value="F:metal ion binding"/>
    <property type="evidence" value="ECO:0007669"/>
    <property type="project" value="UniProtKB-KW"/>
</dbReference>
<sequence length="84" mass="10147">DIPLPTFAELFKEHAVAPFFVFQLLCVLLWLMDEYWYYSLLTLFMLIVLEAQMVHRRRHDLSELRAMRIPPRPMQVLRDGGWRV</sequence>
<evidence type="ECO:0000256" key="5">
    <source>
        <dbReference type="ARBA" id="ARBA00022842"/>
    </source>
</evidence>
<dbReference type="GO" id="GO:0005789">
    <property type="term" value="C:endoplasmic reticulum membrane"/>
    <property type="evidence" value="ECO:0007669"/>
    <property type="project" value="TreeGrafter"/>
</dbReference>
<evidence type="ECO:0000313" key="9">
    <source>
        <dbReference type="Proteomes" id="UP000654075"/>
    </source>
</evidence>
<dbReference type="GO" id="GO:0005524">
    <property type="term" value="F:ATP binding"/>
    <property type="evidence" value="ECO:0007669"/>
    <property type="project" value="UniProtKB-KW"/>
</dbReference>
<feature type="non-terminal residue" evidence="8">
    <location>
        <position position="84"/>
    </location>
</feature>
<keyword evidence="2" id="KW-0479">Metal-binding</keyword>
<evidence type="ECO:0008006" key="10">
    <source>
        <dbReference type="Google" id="ProtNLM"/>
    </source>
</evidence>
<feature type="transmembrane region" description="Helical" evidence="7">
    <location>
        <begin position="15"/>
        <end position="31"/>
    </location>
</feature>
<keyword evidence="4" id="KW-0067">ATP-binding</keyword>